<proteinExistence type="predicted"/>
<accession>A0A0D0GKH3</accession>
<name>A0A0D0GKH3_9SPHI</name>
<organism evidence="1 2">
    <name type="scientific">Pedobacter lusitanus</name>
    <dbReference type="NCBI Taxonomy" id="1503925"/>
    <lineage>
        <taxon>Bacteria</taxon>
        <taxon>Pseudomonadati</taxon>
        <taxon>Bacteroidota</taxon>
        <taxon>Sphingobacteriia</taxon>
        <taxon>Sphingobacteriales</taxon>
        <taxon>Sphingobacteriaceae</taxon>
        <taxon>Pedobacter</taxon>
    </lineage>
</organism>
<sequence>MAIPLAVQITSLERFPVTAALSRIKAFLDPVNLLDAPLIWNGPAGSIVPTPAFPSVPNLLV</sequence>
<keyword evidence="2" id="KW-1185">Reference proteome</keyword>
<comment type="caution">
    <text evidence="1">The sequence shown here is derived from an EMBL/GenBank/DDBJ whole genome shotgun (WGS) entry which is preliminary data.</text>
</comment>
<protein>
    <submittedName>
        <fullName evidence="1">Uncharacterized protein</fullName>
    </submittedName>
</protein>
<dbReference type="EMBL" id="JXRA01000057">
    <property type="protein sequence ID" value="KIO76690.1"/>
    <property type="molecule type" value="Genomic_DNA"/>
</dbReference>
<evidence type="ECO:0000313" key="2">
    <source>
        <dbReference type="Proteomes" id="UP000032049"/>
    </source>
</evidence>
<dbReference type="AlphaFoldDB" id="A0A0D0GKH3"/>
<reference evidence="1 2" key="1">
    <citation type="submission" date="2015-01" db="EMBL/GenBank/DDBJ databases">
        <title>Draft genome sequence of Pedobacter sp. NL19 isolated from sludge of an effluent treatment pond in an abandoned uranium mine.</title>
        <authorList>
            <person name="Santos T."/>
            <person name="Caetano T."/>
            <person name="Covas C."/>
            <person name="Cruz A."/>
            <person name="Mendo S."/>
        </authorList>
    </citation>
    <scope>NUCLEOTIDE SEQUENCE [LARGE SCALE GENOMIC DNA]</scope>
    <source>
        <strain evidence="1 2">NL19</strain>
    </source>
</reference>
<dbReference type="Proteomes" id="UP000032049">
    <property type="component" value="Unassembled WGS sequence"/>
</dbReference>
<evidence type="ECO:0000313" key="1">
    <source>
        <dbReference type="EMBL" id="KIO76690.1"/>
    </source>
</evidence>
<gene>
    <name evidence="1" type="ORF">TH53_13520</name>
</gene>